<keyword evidence="3" id="KW-1185">Reference proteome</keyword>
<keyword evidence="1" id="KW-1133">Transmembrane helix</keyword>
<keyword evidence="1" id="KW-0472">Membrane</keyword>
<reference evidence="2" key="2">
    <citation type="submission" date="2023-06" db="EMBL/GenBank/DDBJ databases">
        <authorList>
            <consortium name="Lawrence Berkeley National Laboratory"/>
            <person name="Mondo S.J."/>
            <person name="Hensen N."/>
            <person name="Bonometti L."/>
            <person name="Westerberg I."/>
            <person name="Brannstrom I.O."/>
            <person name="Guillou S."/>
            <person name="Cros-Aarteil S."/>
            <person name="Calhoun S."/>
            <person name="Haridas S."/>
            <person name="Kuo A."/>
            <person name="Pangilinan J."/>
            <person name="Riley R."/>
            <person name="Labutti K."/>
            <person name="Andreopoulos B."/>
            <person name="Lipzen A."/>
            <person name="Chen C."/>
            <person name="Yanf M."/>
            <person name="Daum C."/>
            <person name="Ng V."/>
            <person name="Clum A."/>
            <person name="Steindorff A."/>
            <person name="Ohm R."/>
            <person name="Martin F."/>
            <person name="Silar P."/>
            <person name="Natvig D."/>
            <person name="Lalanne C."/>
            <person name="Gautier V."/>
            <person name="Ament-Velasquez S.L."/>
            <person name="Kruys A."/>
            <person name="Hutchinson M.I."/>
            <person name="Powell A.J."/>
            <person name="Barry K."/>
            <person name="Miller A.N."/>
            <person name="Grigoriev I.V."/>
            <person name="Debuchy R."/>
            <person name="Gladieux P."/>
            <person name="Thoren M.H."/>
            <person name="Johannesson H."/>
        </authorList>
    </citation>
    <scope>NUCLEOTIDE SEQUENCE</scope>
    <source>
        <strain evidence="2">PSN324</strain>
    </source>
</reference>
<evidence type="ECO:0000256" key="1">
    <source>
        <dbReference type="SAM" id="Phobius"/>
    </source>
</evidence>
<dbReference type="AlphaFoldDB" id="A0AAV9HZG3"/>
<dbReference type="EMBL" id="MU864933">
    <property type="protein sequence ID" value="KAK4466255.1"/>
    <property type="molecule type" value="Genomic_DNA"/>
</dbReference>
<accession>A0AAV9HZG3</accession>
<evidence type="ECO:0000313" key="2">
    <source>
        <dbReference type="EMBL" id="KAK4466255.1"/>
    </source>
</evidence>
<sequence length="361" mass="40677">MNDTRVAALISAVWPHIRQDELAHGNYYDRLAEFITSQLSTASFSSRQAFGDEHLVSVIAGLRRIRPGQFTRNAATQVLSQGPLKLDEQSVQRHLVLALRIMLTLNIRSGVSKNRLQTQHKMIYPGPTLWEEETCLSKALAQHFSSLPSSPLGDMKSKKIEPNMTMAFLSSNRGVKVRWTSNLSEHLSMDWKSRVISVYEHKICLWNYLNASRPCIIPQTILGEAVDTLNLLFPLNDAPTKAFLRQQRIHFYGLGNCGRERCYELAKYEVWRERLANLVDVMSEEPRGTQQLALSKDGKHLLNFATFWVASAVALLTIISIALGTVQTIYSFKQYSLAVARACSAPDAATSLPRYCPKYCS</sequence>
<keyword evidence="1" id="KW-0812">Transmembrane</keyword>
<feature type="transmembrane region" description="Helical" evidence="1">
    <location>
        <begin position="305"/>
        <end position="326"/>
    </location>
</feature>
<protein>
    <submittedName>
        <fullName evidence="2">Uncharacterized protein</fullName>
    </submittedName>
</protein>
<name>A0AAV9HZG3_9PEZI</name>
<evidence type="ECO:0000313" key="3">
    <source>
        <dbReference type="Proteomes" id="UP001321749"/>
    </source>
</evidence>
<gene>
    <name evidence="2" type="ORF">QBC42DRAFT_293602</name>
</gene>
<dbReference type="Proteomes" id="UP001321749">
    <property type="component" value="Unassembled WGS sequence"/>
</dbReference>
<reference evidence="2" key="1">
    <citation type="journal article" date="2023" name="Mol. Phylogenet. Evol.">
        <title>Genome-scale phylogeny and comparative genomics of the fungal order Sordariales.</title>
        <authorList>
            <person name="Hensen N."/>
            <person name="Bonometti L."/>
            <person name="Westerberg I."/>
            <person name="Brannstrom I.O."/>
            <person name="Guillou S."/>
            <person name="Cros-Aarteil S."/>
            <person name="Calhoun S."/>
            <person name="Haridas S."/>
            <person name="Kuo A."/>
            <person name="Mondo S."/>
            <person name="Pangilinan J."/>
            <person name="Riley R."/>
            <person name="LaButti K."/>
            <person name="Andreopoulos B."/>
            <person name="Lipzen A."/>
            <person name="Chen C."/>
            <person name="Yan M."/>
            <person name="Daum C."/>
            <person name="Ng V."/>
            <person name="Clum A."/>
            <person name="Steindorff A."/>
            <person name="Ohm R.A."/>
            <person name="Martin F."/>
            <person name="Silar P."/>
            <person name="Natvig D.O."/>
            <person name="Lalanne C."/>
            <person name="Gautier V."/>
            <person name="Ament-Velasquez S.L."/>
            <person name="Kruys A."/>
            <person name="Hutchinson M.I."/>
            <person name="Powell A.J."/>
            <person name="Barry K."/>
            <person name="Miller A.N."/>
            <person name="Grigoriev I.V."/>
            <person name="Debuchy R."/>
            <person name="Gladieux P."/>
            <person name="Hiltunen Thoren M."/>
            <person name="Johannesson H."/>
        </authorList>
    </citation>
    <scope>NUCLEOTIDE SEQUENCE</scope>
    <source>
        <strain evidence="2">PSN324</strain>
    </source>
</reference>
<organism evidence="2 3">
    <name type="scientific">Cladorrhinum samala</name>
    <dbReference type="NCBI Taxonomy" id="585594"/>
    <lineage>
        <taxon>Eukaryota</taxon>
        <taxon>Fungi</taxon>
        <taxon>Dikarya</taxon>
        <taxon>Ascomycota</taxon>
        <taxon>Pezizomycotina</taxon>
        <taxon>Sordariomycetes</taxon>
        <taxon>Sordariomycetidae</taxon>
        <taxon>Sordariales</taxon>
        <taxon>Podosporaceae</taxon>
        <taxon>Cladorrhinum</taxon>
    </lineage>
</organism>
<comment type="caution">
    <text evidence="2">The sequence shown here is derived from an EMBL/GenBank/DDBJ whole genome shotgun (WGS) entry which is preliminary data.</text>
</comment>
<proteinExistence type="predicted"/>